<accession>A0A034WMM0</accession>
<comment type="subcellular location">
    <subcellularLocation>
        <location evidence="1">Secreted</location>
    </subcellularLocation>
</comment>
<dbReference type="GO" id="GO:0005164">
    <property type="term" value="F:tumor necrosis factor receptor binding"/>
    <property type="evidence" value="ECO:0007669"/>
    <property type="project" value="InterPro"/>
</dbReference>
<dbReference type="RefSeq" id="XP_011209943.2">
    <property type="nucleotide sequence ID" value="XM_011211641.4"/>
</dbReference>
<gene>
    <name evidence="10" type="primary">EDA</name>
</gene>
<dbReference type="PROSITE" id="PS50049">
    <property type="entry name" value="THD_2"/>
    <property type="match status" value="1"/>
</dbReference>
<sequence length="449" mass="51967">MTTETLKPFLSTSRRVDSVTTMRLSTTSHCQQGFNFKRIIFGTFAVVLLLCLFGFMYVHFRRISQIETNVQHLTKKILKMQARLGLTNLNDSGDYGNEYDTIIIDQPKISRNGGEKLSQGDEQYTVDADYYENEFDYTEFRNQLPVMNYDEDEDDEPKNYIINDDSNGNEDEDDENVIEISDDGDLYEDFSKFNASRKNNTSARNPRAIESKLFSKDDQNSKIIGLRKSADESLDALNHPKNMVILRLPPLRKELSDGKHEENISPMEQKTSKQSQRRGMNHRRYKNSVFKKAKSARQIEAVANTPAAHFHLNHKIPDRFASIRIDSFSGDMYIGHPSWPNEIDVDKYFKVENGVLTVYETGLYYVYAQVCYNNTHDQNGFVIFHGHKPFLQCLNTVPTNMPHKIHTCHTSGLIYLKEHETIHLRDFHSDRNAILKESNNRSYFGLIKI</sequence>
<dbReference type="GO" id="GO:0006955">
    <property type="term" value="P:immune response"/>
    <property type="evidence" value="ECO:0007669"/>
    <property type="project" value="InterPro"/>
</dbReference>
<evidence type="ECO:0000313" key="10">
    <source>
        <dbReference type="EMBL" id="JAC55899.1"/>
    </source>
</evidence>
<evidence type="ECO:0000256" key="5">
    <source>
        <dbReference type="ARBA" id="ARBA00023157"/>
    </source>
</evidence>
<dbReference type="InterPro" id="IPR021184">
    <property type="entry name" value="TNF_CS"/>
</dbReference>
<keyword evidence="8" id="KW-1133">Transmembrane helix</keyword>
<feature type="transmembrane region" description="Helical" evidence="8">
    <location>
        <begin position="39"/>
        <end position="60"/>
    </location>
</feature>
<dbReference type="RefSeq" id="XP_011209941.2">
    <property type="nucleotide sequence ID" value="XM_011211639.4"/>
</dbReference>
<keyword evidence="8" id="KW-0472">Membrane</keyword>
<dbReference type="AlphaFoldDB" id="A0A034WMM0"/>
<dbReference type="CTD" id="36054"/>
<feature type="region of interest" description="Disordered" evidence="7">
    <location>
        <begin position="149"/>
        <end position="175"/>
    </location>
</feature>
<evidence type="ECO:0000256" key="4">
    <source>
        <dbReference type="ARBA" id="ARBA00022525"/>
    </source>
</evidence>
<dbReference type="PANTHER" id="PTHR15151:SF24">
    <property type="entry name" value="A PROLIFERATION-INDUCING LIGAND-LIKE PROTEIN-RELATED"/>
    <property type="match status" value="1"/>
</dbReference>
<dbReference type="InterPro" id="IPR006052">
    <property type="entry name" value="TNF_dom"/>
</dbReference>
<dbReference type="GO" id="GO:0016020">
    <property type="term" value="C:membrane"/>
    <property type="evidence" value="ECO:0007669"/>
    <property type="project" value="InterPro"/>
</dbReference>
<dbReference type="PROSITE" id="PS00251">
    <property type="entry name" value="THD_1"/>
    <property type="match status" value="1"/>
</dbReference>
<dbReference type="Pfam" id="PF00229">
    <property type="entry name" value="TNF"/>
    <property type="match status" value="1"/>
</dbReference>
<evidence type="ECO:0000259" key="9">
    <source>
        <dbReference type="PROSITE" id="PS50049"/>
    </source>
</evidence>
<evidence type="ECO:0000256" key="8">
    <source>
        <dbReference type="SAM" id="Phobius"/>
    </source>
</evidence>
<keyword evidence="6" id="KW-0325">Glycoprotein</keyword>
<dbReference type="OrthoDB" id="6159739at2759"/>
<protein>
    <submittedName>
        <fullName evidence="10">Ectodysplasin-A</fullName>
    </submittedName>
</protein>
<keyword evidence="5" id="KW-1015">Disulfide bond</keyword>
<evidence type="ECO:0000256" key="6">
    <source>
        <dbReference type="ARBA" id="ARBA00023180"/>
    </source>
</evidence>
<dbReference type="Gene3D" id="2.60.120.40">
    <property type="match status" value="1"/>
</dbReference>
<comment type="similarity">
    <text evidence="2">Belongs to the tumor necrosis factor family.</text>
</comment>
<dbReference type="EMBL" id="GAKP01003053">
    <property type="protein sequence ID" value="JAC55899.1"/>
    <property type="molecule type" value="Transcribed_RNA"/>
</dbReference>
<feature type="region of interest" description="Disordered" evidence="7">
    <location>
        <begin position="257"/>
        <end position="281"/>
    </location>
</feature>
<name>A0A034WMM0_BACDO</name>
<keyword evidence="4" id="KW-0964">Secreted</keyword>
<dbReference type="GeneID" id="105230692"/>
<dbReference type="KEGG" id="bdr:105230692"/>
<keyword evidence="8" id="KW-0812">Transmembrane</keyword>
<dbReference type="GO" id="GO:0005125">
    <property type="term" value="F:cytokine activity"/>
    <property type="evidence" value="ECO:0007669"/>
    <property type="project" value="UniProtKB-KW"/>
</dbReference>
<reference evidence="10" key="1">
    <citation type="journal article" date="2014" name="BMC Genomics">
        <title>Characterizing the developmental transcriptome of the oriental fruit fly, Bactrocera dorsalis (Diptera: Tephritidae) through comparative genomic analysis with Drosophila melanogaster utilizing modENCODE datasets.</title>
        <authorList>
            <person name="Geib S.M."/>
            <person name="Calla B."/>
            <person name="Hall B."/>
            <person name="Hou S."/>
            <person name="Manoukis N.C."/>
        </authorList>
    </citation>
    <scope>NUCLEOTIDE SEQUENCE</scope>
    <source>
        <strain evidence="10">Punador</strain>
    </source>
</reference>
<dbReference type="InterPro" id="IPR008983">
    <property type="entry name" value="Tumour_necrosis_fac-like_dom"/>
</dbReference>
<evidence type="ECO:0000256" key="2">
    <source>
        <dbReference type="ARBA" id="ARBA00008670"/>
    </source>
</evidence>
<evidence type="ECO:0000256" key="7">
    <source>
        <dbReference type="SAM" id="MobiDB-lite"/>
    </source>
</evidence>
<evidence type="ECO:0000256" key="1">
    <source>
        <dbReference type="ARBA" id="ARBA00004613"/>
    </source>
</evidence>
<organism evidence="10">
    <name type="scientific">Bactrocera dorsalis</name>
    <name type="common">Oriental fruit fly</name>
    <name type="synonym">Dacus dorsalis</name>
    <dbReference type="NCBI Taxonomy" id="27457"/>
    <lineage>
        <taxon>Eukaryota</taxon>
        <taxon>Metazoa</taxon>
        <taxon>Ecdysozoa</taxon>
        <taxon>Arthropoda</taxon>
        <taxon>Hexapoda</taxon>
        <taxon>Insecta</taxon>
        <taxon>Pterygota</taxon>
        <taxon>Neoptera</taxon>
        <taxon>Endopterygota</taxon>
        <taxon>Diptera</taxon>
        <taxon>Brachycera</taxon>
        <taxon>Muscomorpha</taxon>
        <taxon>Tephritoidea</taxon>
        <taxon>Tephritidae</taxon>
        <taxon>Bactrocera</taxon>
        <taxon>Bactrocera</taxon>
    </lineage>
</organism>
<proteinExistence type="inferred from homology"/>
<evidence type="ECO:0000256" key="3">
    <source>
        <dbReference type="ARBA" id="ARBA00022514"/>
    </source>
</evidence>
<dbReference type="InterPro" id="IPR051748">
    <property type="entry name" value="TNF_Ligand_Superfamily"/>
</dbReference>
<keyword evidence="3" id="KW-0202">Cytokine</keyword>
<dbReference type="GO" id="GO:0005615">
    <property type="term" value="C:extracellular space"/>
    <property type="evidence" value="ECO:0007669"/>
    <property type="project" value="UniProtKB-KW"/>
</dbReference>
<dbReference type="SUPFAM" id="SSF49842">
    <property type="entry name" value="TNF-like"/>
    <property type="match status" value="1"/>
</dbReference>
<feature type="domain" description="THD" evidence="9">
    <location>
        <begin position="306"/>
        <end position="449"/>
    </location>
</feature>
<dbReference type="PANTHER" id="PTHR15151">
    <property type="entry name" value="PROTEIN EIGER"/>
    <property type="match status" value="1"/>
</dbReference>